<dbReference type="InterPro" id="IPR011862">
    <property type="entry name" value="Phos-bd"/>
</dbReference>
<dbReference type="GeneID" id="82536153"/>
<comment type="caution">
    <text evidence="6">The sequence shown here is derived from an EMBL/GenBank/DDBJ whole genome shotgun (WGS) entry which is preliminary data.</text>
</comment>
<dbReference type="GO" id="GO:0006817">
    <property type="term" value="P:phosphate ion transport"/>
    <property type="evidence" value="ECO:0007669"/>
    <property type="project" value="UniProtKB-UniRule"/>
</dbReference>
<feature type="signal peptide" evidence="4">
    <location>
        <begin position="1"/>
        <end position="21"/>
    </location>
</feature>
<feature type="chain" id="PRO_5027163253" description="Phosphate-binding protein" evidence="4">
    <location>
        <begin position="22"/>
        <end position="294"/>
    </location>
</feature>
<dbReference type="CDD" id="cd13653">
    <property type="entry name" value="PBP2_phosphate_like_1"/>
    <property type="match status" value="1"/>
</dbReference>
<evidence type="ECO:0000313" key="7">
    <source>
        <dbReference type="Proteomes" id="UP000256650"/>
    </source>
</evidence>
<dbReference type="AlphaFoldDB" id="A0A3D8IAP2"/>
<dbReference type="Pfam" id="PF12849">
    <property type="entry name" value="PBP_like_2"/>
    <property type="match status" value="1"/>
</dbReference>
<comment type="function">
    <text evidence="4">Involved in the system for phosphate transport across the cytoplasmic membrane.</text>
</comment>
<evidence type="ECO:0000256" key="2">
    <source>
        <dbReference type="ARBA" id="ARBA00022448"/>
    </source>
</evidence>
<dbReference type="PANTHER" id="PTHR30570:SF1">
    <property type="entry name" value="PHOSPHATE-BINDING PROTEIN PSTS"/>
    <property type="match status" value="1"/>
</dbReference>
<comment type="similarity">
    <text evidence="1 4">Belongs to the PstS family.</text>
</comment>
<dbReference type="PROSITE" id="PS51257">
    <property type="entry name" value="PROKAR_LIPOPROTEIN"/>
    <property type="match status" value="1"/>
</dbReference>
<keyword evidence="3 4" id="KW-0732">Signal</keyword>
<accession>A0A3D8IAP2</accession>
<evidence type="ECO:0000259" key="5">
    <source>
        <dbReference type="Pfam" id="PF12849"/>
    </source>
</evidence>
<evidence type="ECO:0000313" key="6">
    <source>
        <dbReference type="EMBL" id="RDU62168.1"/>
    </source>
</evidence>
<reference evidence="6 7" key="1">
    <citation type="submission" date="2018-04" db="EMBL/GenBank/DDBJ databases">
        <title>Novel Campyloabacter and Helicobacter Species and Strains.</title>
        <authorList>
            <person name="Mannion A.J."/>
            <person name="Shen Z."/>
            <person name="Fox J.G."/>
        </authorList>
    </citation>
    <scope>NUCLEOTIDE SEQUENCE [LARGE SCALE GENOMIC DNA]</scope>
    <source>
        <strain evidence="6 7">MIT 99-5101</strain>
    </source>
</reference>
<keyword evidence="7" id="KW-1185">Reference proteome</keyword>
<dbReference type="EMBL" id="NXLS01000008">
    <property type="protein sequence ID" value="RDU62168.1"/>
    <property type="molecule type" value="Genomic_DNA"/>
</dbReference>
<dbReference type="GO" id="GO:0042301">
    <property type="term" value="F:phosphate ion binding"/>
    <property type="evidence" value="ECO:0007669"/>
    <property type="project" value="UniProtKB-UniRule"/>
</dbReference>
<name>A0A3D8IAP2_9HELI</name>
<dbReference type="SUPFAM" id="SSF53850">
    <property type="entry name" value="Periplasmic binding protein-like II"/>
    <property type="match status" value="1"/>
</dbReference>
<evidence type="ECO:0000256" key="3">
    <source>
        <dbReference type="ARBA" id="ARBA00022729"/>
    </source>
</evidence>
<dbReference type="Gene3D" id="3.40.190.10">
    <property type="entry name" value="Periplasmic binding protein-like II"/>
    <property type="match status" value="2"/>
</dbReference>
<evidence type="ECO:0000256" key="1">
    <source>
        <dbReference type="ARBA" id="ARBA00008725"/>
    </source>
</evidence>
<keyword evidence="4" id="KW-0592">Phosphate transport</keyword>
<dbReference type="PANTHER" id="PTHR30570">
    <property type="entry name" value="PERIPLASMIC PHOSPHATE BINDING COMPONENT OF PHOSPHATE ABC TRANSPORTER"/>
    <property type="match status" value="1"/>
</dbReference>
<dbReference type="NCBIfam" id="TIGR02136">
    <property type="entry name" value="ptsS_2"/>
    <property type="match status" value="1"/>
</dbReference>
<gene>
    <name evidence="6" type="ORF">CQA43_07640</name>
</gene>
<dbReference type="OrthoDB" id="9783488at2"/>
<dbReference type="InterPro" id="IPR024370">
    <property type="entry name" value="PBP_domain"/>
</dbReference>
<evidence type="ECO:0000256" key="4">
    <source>
        <dbReference type="RuleBase" id="RU367119"/>
    </source>
</evidence>
<protein>
    <recommendedName>
        <fullName evidence="4">Phosphate-binding protein</fullName>
    </recommendedName>
</protein>
<organism evidence="6 7">
    <name type="scientific">Helicobacter ganmani</name>
    <dbReference type="NCBI Taxonomy" id="60246"/>
    <lineage>
        <taxon>Bacteria</taxon>
        <taxon>Pseudomonadati</taxon>
        <taxon>Campylobacterota</taxon>
        <taxon>Epsilonproteobacteria</taxon>
        <taxon>Campylobacterales</taxon>
        <taxon>Helicobacteraceae</taxon>
        <taxon>Helicobacter</taxon>
    </lineage>
</organism>
<proteinExistence type="inferred from homology"/>
<sequence>MLKVSTLLSASVLLLTFGAFTGCGSNSKDSSESSATNASSESLAVFAKEQGKIDIAGGTAHIPVMKKAAEAIMSFNPNIAISITGGGTGAGITKVGEGLVQIGNTGRALKPQEIEKYQLVSFPFAVDGVAIAVHKENPLSNLTKEQVSRIFSGEVKNWNELGGNEGVINLYVREDGSGTRDTFESKGLNKGIEIPQTANVVSSNGAMKIALAQDKNAIGYVGIGHLDSSIKGIAFENIEPTQEKTKEGSYQISRLLYMNTKGEPQGLTKLFVDYIYSSDGAKFIEQSGYIPLPK</sequence>
<dbReference type="InterPro" id="IPR050811">
    <property type="entry name" value="Phosphate_ABC_transporter"/>
</dbReference>
<dbReference type="Proteomes" id="UP000256650">
    <property type="component" value="Unassembled WGS sequence"/>
</dbReference>
<feature type="domain" description="PBP" evidence="5">
    <location>
        <begin position="48"/>
        <end position="278"/>
    </location>
</feature>
<keyword evidence="2 4" id="KW-0813">Transport</keyword>
<dbReference type="RefSeq" id="WP_115552002.1">
    <property type="nucleotide sequence ID" value="NZ_CAPHNE010000016.1"/>
</dbReference>